<gene>
    <name evidence="2" type="ORF">BWY04_00226</name>
</gene>
<evidence type="ECO:0000313" key="2">
    <source>
        <dbReference type="EMBL" id="OQB42348.1"/>
    </source>
</evidence>
<name>A0A1V5ZQK8_9BACT</name>
<dbReference type="Pfam" id="PF02788">
    <property type="entry name" value="RuBisCO_large_N"/>
    <property type="match status" value="1"/>
</dbReference>
<accession>A0A1V5ZQK8</accession>
<comment type="caution">
    <text evidence="2">The sequence shown here is derived from an EMBL/GenBank/DDBJ whole genome shotgun (WGS) entry which is preliminary data.</text>
</comment>
<dbReference type="EMBL" id="MWDB01000003">
    <property type="protein sequence ID" value="OQB42348.1"/>
    <property type="molecule type" value="Genomic_DNA"/>
</dbReference>
<proteinExistence type="predicted"/>
<dbReference type="GO" id="GO:0015977">
    <property type="term" value="P:carbon fixation"/>
    <property type="evidence" value="ECO:0007669"/>
    <property type="project" value="InterPro"/>
</dbReference>
<dbReference type="SUPFAM" id="SSF54966">
    <property type="entry name" value="RuBisCO, large subunit, small (N-terminal) domain"/>
    <property type="match status" value="1"/>
</dbReference>
<dbReference type="Proteomes" id="UP000485621">
    <property type="component" value="Unassembled WGS sequence"/>
</dbReference>
<evidence type="ECO:0000259" key="1">
    <source>
        <dbReference type="Pfam" id="PF02788"/>
    </source>
</evidence>
<dbReference type="AlphaFoldDB" id="A0A1V5ZQK8"/>
<dbReference type="InterPro" id="IPR036422">
    <property type="entry name" value="RuBisCO_lsu_N_sf"/>
</dbReference>
<organism evidence="2">
    <name type="scientific">candidate division CPR1 bacterium ADurb.Bin160</name>
    <dbReference type="NCBI Taxonomy" id="1852826"/>
    <lineage>
        <taxon>Bacteria</taxon>
        <taxon>candidate division CPR1</taxon>
    </lineage>
</organism>
<dbReference type="InterPro" id="IPR017443">
    <property type="entry name" value="RuBisCO_lsu_fd_N"/>
</dbReference>
<protein>
    <recommendedName>
        <fullName evidence="1">Ribulose bisphosphate carboxylase large subunit ferrodoxin-like N-terminal domain-containing protein</fullName>
    </recommendedName>
</protein>
<dbReference type="Gene3D" id="3.30.70.150">
    <property type="entry name" value="RuBisCO large subunit, N-terminal domain"/>
    <property type="match status" value="1"/>
</dbReference>
<sequence length="58" mass="6542">MTIKEMFKTLNPHQQAYVNLELPDPKNGEYMLACFHMLPGKNLNMLQVACEVAAESST</sequence>
<dbReference type="GO" id="GO:0016984">
    <property type="term" value="F:ribulose-bisphosphate carboxylase activity"/>
    <property type="evidence" value="ECO:0007669"/>
    <property type="project" value="InterPro"/>
</dbReference>
<feature type="domain" description="Ribulose bisphosphate carboxylase large subunit ferrodoxin-like N-terminal" evidence="1">
    <location>
        <begin position="27"/>
        <end position="58"/>
    </location>
</feature>
<reference evidence="2" key="1">
    <citation type="submission" date="2017-02" db="EMBL/GenBank/DDBJ databases">
        <title>Delving into the versatile metabolic prowess of the omnipresent phylum Bacteroidetes.</title>
        <authorList>
            <person name="Nobu M.K."/>
            <person name="Mei R."/>
            <person name="Narihiro T."/>
            <person name="Kuroda K."/>
            <person name="Liu W.-T."/>
        </authorList>
    </citation>
    <scope>NUCLEOTIDE SEQUENCE</scope>
    <source>
        <strain evidence="2">ADurb.Bin160</strain>
    </source>
</reference>